<name>A0ABQ9EGK1_TEGGR</name>
<reference evidence="3 4" key="1">
    <citation type="submission" date="2022-12" db="EMBL/GenBank/DDBJ databases">
        <title>Chromosome-level genome of Tegillarca granosa.</title>
        <authorList>
            <person name="Kim J."/>
        </authorList>
    </citation>
    <scope>NUCLEOTIDE SEQUENCE [LARGE SCALE GENOMIC DNA]</scope>
    <source>
        <strain evidence="3">Teg-2019</strain>
        <tissue evidence="3">Adductor muscle</tissue>
    </source>
</reference>
<keyword evidence="4" id="KW-1185">Reference proteome</keyword>
<evidence type="ECO:0000259" key="2">
    <source>
        <dbReference type="Pfam" id="PF01928"/>
    </source>
</evidence>
<feature type="region of interest" description="Disordered" evidence="1">
    <location>
        <begin position="27"/>
        <end position="46"/>
    </location>
</feature>
<dbReference type="InterPro" id="IPR033469">
    <property type="entry name" value="CYTH-like_dom_sf"/>
</dbReference>
<accession>A0ABQ9EGK1</accession>
<dbReference type="PANTHER" id="PTHR14586">
    <property type="entry name" value="THIAMINE-TRIPHOSPHATASE"/>
    <property type="match status" value="1"/>
</dbReference>
<evidence type="ECO:0000313" key="3">
    <source>
        <dbReference type="EMBL" id="KAJ8303541.1"/>
    </source>
</evidence>
<dbReference type="Gene3D" id="2.40.320.10">
    <property type="entry name" value="Hypothetical Protein Pfu-838710-001"/>
    <property type="match status" value="1"/>
</dbReference>
<dbReference type="InterPro" id="IPR039582">
    <property type="entry name" value="THTPA"/>
</dbReference>
<sequence length="234" mass="27064">MSCMRGELRELIFLYRNREQIRGGLLDEKRATSSEEQPCKGSSMEATNENLILEEDEENVIIHFSSEFSQDQQDGIVVEGAEQKQEVMYQQQEVVTEMGKTVKQGMRKVTAKDELETVPPVPTIEIERKFKVTSESLDKLIKLEATLLKEWIFTDRYYDNDSYSLTLADAWLRQRNETWELKLGRQLSEKAGLPTQYNEISNEKDIAQFLVKHFKMDPSLQKFDGSVGHDISSK</sequence>
<feature type="domain" description="CYTH" evidence="2">
    <location>
        <begin position="124"/>
        <end position="183"/>
    </location>
</feature>
<dbReference type="Proteomes" id="UP001217089">
    <property type="component" value="Unassembled WGS sequence"/>
</dbReference>
<organism evidence="3 4">
    <name type="scientific">Tegillarca granosa</name>
    <name type="common">Malaysian cockle</name>
    <name type="synonym">Anadara granosa</name>
    <dbReference type="NCBI Taxonomy" id="220873"/>
    <lineage>
        <taxon>Eukaryota</taxon>
        <taxon>Metazoa</taxon>
        <taxon>Spiralia</taxon>
        <taxon>Lophotrochozoa</taxon>
        <taxon>Mollusca</taxon>
        <taxon>Bivalvia</taxon>
        <taxon>Autobranchia</taxon>
        <taxon>Pteriomorphia</taxon>
        <taxon>Arcoida</taxon>
        <taxon>Arcoidea</taxon>
        <taxon>Arcidae</taxon>
        <taxon>Tegillarca</taxon>
    </lineage>
</organism>
<dbReference type="SUPFAM" id="SSF55154">
    <property type="entry name" value="CYTH-like phosphatases"/>
    <property type="match status" value="1"/>
</dbReference>
<proteinExistence type="predicted"/>
<protein>
    <recommendedName>
        <fullName evidence="2">CYTH domain-containing protein</fullName>
    </recommendedName>
</protein>
<dbReference type="PANTHER" id="PTHR14586:SF1">
    <property type="entry name" value="THIAMINE-TRIPHOSPHATASE"/>
    <property type="match status" value="1"/>
</dbReference>
<dbReference type="Pfam" id="PF01928">
    <property type="entry name" value="CYTH"/>
    <property type="match status" value="1"/>
</dbReference>
<evidence type="ECO:0000313" key="4">
    <source>
        <dbReference type="Proteomes" id="UP001217089"/>
    </source>
</evidence>
<dbReference type="InterPro" id="IPR023577">
    <property type="entry name" value="CYTH_domain"/>
</dbReference>
<dbReference type="EMBL" id="JARBDR010000917">
    <property type="protein sequence ID" value="KAJ8303541.1"/>
    <property type="molecule type" value="Genomic_DNA"/>
</dbReference>
<gene>
    <name evidence="3" type="ORF">KUTeg_019937</name>
</gene>
<evidence type="ECO:0000256" key="1">
    <source>
        <dbReference type="SAM" id="MobiDB-lite"/>
    </source>
</evidence>
<comment type="caution">
    <text evidence="3">The sequence shown here is derived from an EMBL/GenBank/DDBJ whole genome shotgun (WGS) entry which is preliminary data.</text>
</comment>